<organism evidence="4 5">
    <name type="scientific">Herbidospora solisilvae</name>
    <dbReference type="NCBI Taxonomy" id="2696284"/>
    <lineage>
        <taxon>Bacteria</taxon>
        <taxon>Bacillati</taxon>
        <taxon>Actinomycetota</taxon>
        <taxon>Actinomycetes</taxon>
        <taxon>Streptosporangiales</taxon>
        <taxon>Streptosporangiaceae</taxon>
        <taxon>Herbidospora</taxon>
    </lineage>
</organism>
<dbReference type="GO" id="GO:0016787">
    <property type="term" value="F:hydrolase activity"/>
    <property type="evidence" value="ECO:0007669"/>
    <property type="project" value="UniProtKB-KW"/>
</dbReference>
<dbReference type="InterPro" id="IPR015797">
    <property type="entry name" value="NUDIX_hydrolase-like_dom_sf"/>
</dbReference>
<evidence type="ECO:0000256" key="1">
    <source>
        <dbReference type="ARBA" id="ARBA00001946"/>
    </source>
</evidence>
<keyword evidence="2" id="KW-0378">Hydrolase</keyword>
<dbReference type="Pfam" id="PF00293">
    <property type="entry name" value="NUDIX"/>
    <property type="match status" value="1"/>
</dbReference>
<gene>
    <name evidence="4" type="ORF">GT755_36110</name>
</gene>
<keyword evidence="5" id="KW-1185">Reference proteome</keyword>
<dbReference type="PROSITE" id="PS00893">
    <property type="entry name" value="NUDIX_BOX"/>
    <property type="match status" value="1"/>
</dbReference>
<dbReference type="InterPro" id="IPR000086">
    <property type="entry name" value="NUDIX_hydrolase_dom"/>
</dbReference>
<proteinExistence type="predicted"/>
<reference evidence="4 5" key="1">
    <citation type="submission" date="2020-01" db="EMBL/GenBank/DDBJ databases">
        <title>Herbidospora sp. NEAU-GS84 nov., a novel actinomycete isolated from soil.</title>
        <authorList>
            <person name="Han L."/>
        </authorList>
    </citation>
    <scope>NUCLEOTIDE SEQUENCE [LARGE SCALE GENOMIC DNA]</scope>
    <source>
        <strain evidence="4 5">NEAU-GS84</strain>
    </source>
</reference>
<evidence type="ECO:0000259" key="3">
    <source>
        <dbReference type="PROSITE" id="PS51462"/>
    </source>
</evidence>
<dbReference type="Proteomes" id="UP000479526">
    <property type="component" value="Unassembled WGS sequence"/>
</dbReference>
<protein>
    <submittedName>
        <fullName evidence="4">NUDIX domain-containing protein</fullName>
    </submittedName>
</protein>
<dbReference type="PANTHER" id="PTHR43046">
    <property type="entry name" value="GDP-MANNOSE MANNOSYL HYDROLASE"/>
    <property type="match status" value="1"/>
</dbReference>
<evidence type="ECO:0000256" key="2">
    <source>
        <dbReference type="ARBA" id="ARBA00022801"/>
    </source>
</evidence>
<comment type="caution">
    <text evidence="4">The sequence shown here is derived from an EMBL/GenBank/DDBJ whole genome shotgun (WGS) entry which is preliminary data.</text>
</comment>
<dbReference type="SUPFAM" id="SSF55811">
    <property type="entry name" value="Nudix"/>
    <property type="match status" value="1"/>
</dbReference>
<dbReference type="PROSITE" id="PS51462">
    <property type="entry name" value="NUDIX"/>
    <property type="match status" value="1"/>
</dbReference>
<evidence type="ECO:0000313" key="4">
    <source>
        <dbReference type="EMBL" id="NAS27079.1"/>
    </source>
</evidence>
<comment type="cofactor">
    <cofactor evidence="1">
        <name>Mg(2+)</name>
        <dbReference type="ChEBI" id="CHEBI:18420"/>
    </cofactor>
</comment>
<accession>A0A7C9K1W7</accession>
<name>A0A7C9K1W7_9ACTN</name>
<feature type="domain" description="Nudix hydrolase" evidence="3">
    <location>
        <begin position="1"/>
        <end position="122"/>
    </location>
</feature>
<dbReference type="AlphaFoldDB" id="A0A7C9K1W7"/>
<sequence>MHSVSVIGVVVDDDGRVLLQRRCDNGAWEPPGGVLEMDERIADGLCREVREETGLEVRAVRLTGVYKSMPAAVVELVFACEVTGGRLTLSEESTAFHWASPADLALFTTEAFEVRIRDALPPGGTPFVREHDGFRLV</sequence>
<dbReference type="EMBL" id="WXEW01000013">
    <property type="protein sequence ID" value="NAS27079.1"/>
    <property type="molecule type" value="Genomic_DNA"/>
</dbReference>
<dbReference type="Gene3D" id="3.90.79.10">
    <property type="entry name" value="Nucleoside Triphosphate Pyrophosphohydrolase"/>
    <property type="match status" value="1"/>
</dbReference>
<evidence type="ECO:0000313" key="5">
    <source>
        <dbReference type="Proteomes" id="UP000479526"/>
    </source>
</evidence>
<dbReference type="InterPro" id="IPR020084">
    <property type="entry name" value="NUDIX_hydrolase_CS"/>
</dbReference>
<dbReference type="PANTHER" id="PTHR43046:SF2">
    <property type="entry name" value="8-OXO-DGTP DIPHOSPHATASE-RELATED"/>
    <property type="match status" value="1"/>
</dbReference>
<dbReference type="RefSeq" id="WP_161484044.1">
    <property type="nucleotide sequence ID" value="NZ_WXEW01000013.1"/>
</dbReference>